<feature type="compositionally biased region" description="Basic and acidic residues" evidence="5">
    <location>
        <begin position="473"/>
        <end position="482"/>
    </location>
</feature>
<dbReference type="InterPro" id="IPR050090">
    <property type="entry name" value="Tyrosine_recombinase_XerCD"/>
</dbReference>
<evidence type="ECO:0000313" key="8">
    <source>
        <dbReference type="Proteomes" id="UP001596457"/>
    </source>
</evidence>
<dbReference type="InterPro" id="IPR002104">
    <property type="entry name" value="Integrase_catalytic"/>
</dbReference>
<dbReference type="Gene3D" id="1.10.443.10">
    <property type="entry name" value="Intergrase catalytic core"/>
    <property type="match status" value="1"/>
</dbReference>
<dbReference type="Pfam" id="PF00589">
    <property type="entry name" value="Phage_integrase"/>
    <property type="match status" value="1"/>
</dbReference>
<dbReference type="CDD" id="cd00796">
    <property type="entry name" value="INT_Rci_Hp1_C"/>
    <property type="match status" value="1"/>
</dbReference>
<dbReference type="InterPro" id="IPR013762">
    <property type="entry name" value="Integrase-like_cat_sf"/>
</dbReference>
<protein>
    <submittedName>
        <fullName evidence="7">Tyrosine-type recombinase/integrase</fullName>
    </submittedName>
</protein>
<evidence type="ECO:0000256" key="4">
    <source>
        <dbReference type="ARBA" id="ARBA00023172"/>
    </source>
</evidence>
<dbReference type="PROSITE" id="PS51898">
    <property type="entry name" value="TYR_RECOMBINASE"/>
    <property type="match status" value="1"/>
</dbReference>
<evidence type="ECO:0000259" key="6">
    <source>
        <dbReference type="PROSITE" id="PS51898"/>
    </source>
</evidence>
<keyword evidence="3" id="KW-0238">DNA-binding</keyword>
<dbReference type="PANTHER" id="PTHR30349">
    <property type="entry name" value="PHAGE INTEGRASE-RELATED"/>
    <property type="match status" value="1"/>
</dbReference>
<keyword evidence="2" id="KW-0229">DNA integration</keyword>
<gene>
    <name evidence="7" type="ORF">ACFQU0_11420</name>
</gene>
<dbReference type="InterPro" id="IPR011010">
    <property type="entry name" value="DNA_brk_join_enz"/>
</dbReference>
<accession>A0ABW2SC63</accession>
<name>A0ABW2SC63_9BURK</name>
<dbReference type="Gene3D" id="1.10.150.130">
    <property type="match status" value="1"/>
</dbReference>
<feature type="compositionally biased region" description="Low complexity" evidence="5">
    <location>
        <begin position="438"/>
        <end position="448"/>
    </location>
</feature>
<dbReference type="InterPro" id="IPR010998">
    <property type="entry name" value="Integrase_recombinase_N"/>
</dbReference>
<dbReference type="SUPFAM" id="SSF56349">
    <property type="entry name" value="DNA breaking-rejoining enzymes"/>
    <property type="match status" value="1"/>
</dbReference>
<organism evidence="7 8">
    <name type="scientific">Hydrogenophaga defluvii</name>
    <dbReference type="NCBI Taxonomy" id="249410"/>
    <lineage>
        <taxon>Bacteria</taxon>
        <taxon>Pseudomonadati</taxon>
        <taxon>Pseudomonadota</taxon>
        <taxon>Betaproteobacteria</taxon>
        <taxon>Burkholderiales</taxon>
        <taxon>Comamonadaceae</taxon>
        <taxon>Hydrogenophaga</taxon>
    </lineage>
</organism>
<feature type="region of interest" description="Disordered" evidence="5">
    <location>
        <begin position="425"/>
        <end position="520"/>
    </location>
</feature>
<evidence type="ECO:0000256" key="5">
    <source>
        <dbReference type="SAM" id="MobiDB-lite"/>
    </source>
</evidence>
<sequence>MANKRLPTPRKYRGRWQAQVTLSNGKRPVESFDTHNEAKQWIAEMIALRDSEHEPELGGPTQTTLAQALRLYAQTYSLIKGGCDAELTRINNYLVGAGMSRVRRRTDPQGKPFIEEYELKIGAKAFAEHRDKRLAKRKPTYDLIAELGRKRCSMLKPMDFRTLMTTMKTDGLSASTIQKEIALLRHMFRLAPKEWSWKGFEDPTEGLKLGTSNSRFVFLTTAQQERMWAALEECDRPEYMGLVAICVETTLRKGSLLQWRWENTDLENRIIKVPSKTGDVVMPLSQHAANILANMPRPETGRVFPFSENAVQEMWKGVRTKAGIPDFQFRDLRHLGATAWARRGLNAHELMRVLGHKTLAQALSYINLVSLDMLDALDQAAAVSPVVSVSIPAVEGEGNAVVSKRRSQRLAEAALKRRREMVEALTTGEQTRPAEPVPTAAPQASAPPSTSPSTPPSTPPSAGELVAQQWQQDDLKLSKDAEAASTATHTPPELPPSPEPVDAAGSSSVNPAQVVRRPSAVVYDFALRKRA</sequence>
<feature type="compositionally biased region" description="Pro residues" evidence="5">
    <location>
        <begin position="449"/>
        <end position="459"/>
    </location>
</feature>
<evidence type="ECO:0000256" key="3">
    <source>
        <dbReference type="ARBA" id="ARBA00023125"/>
    </source>
</evidence>
<dbReference type="EMBL" id="JBHTBZ010000025">
    <property type="protein sequence ID" value="MFC7461031.1"/>
    <property type="molecule type" value="Genomic_DNA"/>
</dbReference>
<reference evidence="8" key="1">
    <citation type="journal article" date="2019" name="Int. J. Syst. Evol. Microbiol.">
        <title>The Global Catalogue of Microorganisms (GCM) 10K type strain sequencing project: providing services to taxonomists for standard genome sequencing and annotation.</title>
        <authorList>
            <consortium name="The Broad Institute Genomics Platform"/>
            <consortium name="The Broad Institute Genome Sequencing Center for Infectious Disease"/>
            <person name="Wu L."/>
            <person name="Ma J."/>
        </authorList>
    </citation>
    <scope>NUCLEOTIDE SEQUENCE [LARGE SCALE GENOMIC DNA]</scope>
    <source>
        <strain evidence="8">CCUG 53903</strain>
    </source>
</reference>
<comment type="similarity">
    <text evidence="1">Belongs to the 'phage' integrase family.</text>
</comment>
<keyword evidence="8" id="KW-1185">Reference proteome</keyword>
<dbReference type="Proteomes" id="UP001596457">
    <property type="component" value="Unassembled WGS sequence"/>
</dbReference>
<proteinExistence type="inferred from homology"/>
<evidence type="ECO:0000256" key="2">
    <source>
        <dbReference type="ARBA" id="ARBA00022908"/>
    </source>
</evidence>
<feature type="domain" description="Tyr recombinase" evidence="6">
    <location>
        <begin position="214"/>
        <end position="378"/>
    </location>
</feature>
<evidence type="ECO:0000256" key="1">
    <source>
        <dbReference type="ARBA" id="ARBA00008857"/>
    </source>
</evidence>
<dbReference type="RefSeq" id="WP_382200835.1">
    <property type="nucleotide sequence ID" value="NZ_JBHTBZ010000025.1"/>
</dbReference>
<evidence type="ECO:0000313" key="7">
    <source>
        <dbReference type="EMBL" id="MFC7461031.1"/>
    </source>
</evidence>
<comment type="caution">
    <text evidence="7">The sequence shown here is derived from an EMBL/GenBank/DDBJ whole genome shotgun (WGS) entry which is preliminary data.</text>
</comment>
<dbReference type="PANTHER" id="PTHR30349:SF41">
    <property type="entry name" value="INTEGRASE_RECOMBINASE PROTEIN MJ0367-RELATED"/>
    <property type="match status" value="1"/>
</dbReference>
<keyword evidence="4" id="KW-0233">DNA recombination</keyword>